<feature type="binding site" evidence="11 12">
    <location>
        <position position="191"/>
    </location>
    <ligand>
        <name>Mg(2+)</name>
        <dbReference type="ChEBI" id="CHEBI:18420"/>
        <label>1</label>
    </ligand>
</feature>
<evidence type="ECO:0000256" key="2">
    <source>
        <dbReference type="ARBA" id="ARBA00004864"/>
    </source>
</evidence>
<evidence type="ECO:0000256" key="9">
    <source>
        <dbReference type="ARBA" id="ARBA00023304"/>
    </source>
</evidence>
<comment type="pathway">
    <text evidence="2 11">Amino-acid biosynthesis; L-valine biosynthesis; L-valine from pyruvate: step 2/4.</text>
</comment>
<evidence type="ECO:0000256" key="4">
    <source>
        <dbReference type="ARBA" id="ARBA00010318"/>
    </source>
</evidence>
<feature type="binding site" evidence="11 12">
    <location>
        <position position="227"/>
    </location>
    <ligand>
        <name>Mg(2+)</name>
        <dbReference type="ChEBI" id="CHEBI:18420"/>
        <label>2</label>
    </ligand>
</feature>
<keyword evidence="11" id="KW-0521">NADP</keyword>
<keyword evidence="9 11" id="KW-0100">Branched-chain amino acid biosynthesis</keyword>
<keyword evidence="7 11" id="KW-0460">Magnesium</keyword>
<feature type="binding site" evidence="11">
    <location>
        <position position="44"/>
    </location>
    <ligand>
        <name>NADP(+)</name>
        <dbReference type="ChEBI" id="CHEBI:58349"/>
    </ligand>
</feature>
<dbReference type="InterPro" id="IPR008927">
    <property type="entry name" value="6-PGluconate_DH-like_C_sf"/>
</dbReference>
<comment type="caution">
    <text evidence="11">Lacks conserved residue(s) required for the propagation of feature annotation.</text>
</comment>
<feature type="domain" description="KARI N-terminal Rossmann" evidence="13">
    <location>
        <begin position="1"/>
        <end position="178"/>
    </location>
</feature>
<dbReference type="InterPro" id="IPR013023">
    <property type="entry name" value="KARI"/>
</dbReference>
<keyword evidence="16" id="KW-1185">Reference proteome</keyword>
<feature type="binding site" evidence="11 12">
    <location>
        <position position="187"/>
    </location>
    <ligand>
        <name>Mg(2+)</name>
        <dbReference type="ChEBI" id="CHEBI:18420"/>
        <label>2</label>
    </ligand>
</feature>
<comment type="catalytic activity">
    <reaction evidence="11">
        <text>(2R,3R)-2,3-dihydroxy-3-methylpentanoate + NADP(+) = (S)-2-ethyl-2-hydroxy-3-oxobutanoate + NADPH + H(+)</text>
        <dbReference type="Rhea" id="RHEA:13493"/>
        <dbReference type="ChEBI" id="CHEBI:15378"/>
        <dbReference type="ChEBI" id="CHEBI:49256"/>
        <dbReference type="ChEBI" id="CHEBI:49258"/>
        <dbReference type="ChEBI" id="CHEBI:57783"/>
        <dbReference type="ChEBI" id="CHEBI:58349"/>
        <dbReference type="EC" id="1.1.1.86"/>
    </reaction>
</comment>
<dbReference type="EMBL" id="CP104694">
    <property type="protein sequence ID" value="UXI68774.1"/>
    <property type="molecule type" value="Genomic_DNA"/>
</dbReference>
<dbReference type="PIRSF" id="PIRSF000116">
    <property type="entry name" value="IlvC_gammaproteo"/>
    <property type="match status" value="1"/>
</dbReference>
<evidence type="ECO:0000256" key="6">
    <source>
        <dbReference type="ARBA" id="ARBA00022723"/>
    </source>
</evidence>
<name>A0ABY6BFY0_9GAMM</name>
<evidence type="ECO:0000256" key="12">
    <source>
        <dbReference type="PROSITE-ProRule" id="PRU01198"/>
    </source>
</evidence>
<organism evidence="15 16">
    <name type="scientific">Tahibacter amnicola</name>
    <dbReference type="NCBI Taxonomy" id="2976241"/>
    <lineage>
        <taxon>Bacteria</taxon>
        <taxon>Pseudomonadati</taxon>
        <taxon>Pseudomonadota</taxon>
        <taxon>Gammaproteobacteria</taxon>
        <taxon>Lysobacterales</taxon>
        <taxon>Rhodanobacteraceae</taxon>
        <taxon>Tahibacter</taxon>
    </lineage>
</organism>
<evidence type="ECO:0000256" key="7">
    <source>
        <dbReference type="ARBA" id="ARBA00022842"/>
    </source>
</evidence>
<accession>A0ABY6BFY0</accession>
<dbReference type="PANTHER" id="PTHR21371:SF1">
    <property type="entry name" value="KETOL-ACID REDUCTOISOMERASE, MITOCHONDRIAL"/>
    <property type="match status" value="1"/>
</dbReference>
<keyword evidence="6 11" id="KW-0479">Metal-binding</keyword>
<evidence type="ECO:0000259" key="13">
    <source>
        <dbReference type="PROSITE" id="PS51850"/>
    </source>
</evidence>
<dbReference type="GO" id="GO:0004455">
    <property type="term" value="F:ketol-acid reductoisomerase activity"/>
    <property type="evidence" value="ECO:0007669"/>
    <property type="project" value="UniProtKB-EC"/>
</dbReference>
<evidence type="ECO:0000259" key="14">
    <source>
        <dbReference type="PROSITE" id="PS51851"/>
    </source>
</evidence>
<evidence type="ECO:0000256" key="11">
    <source>
        <dbReference type="HAMAP-Rule" id="MF_00435"/>
    </source>
</evidence>
<dbReference type="HAMAP" id="MF_00435">
    <property type="entry name" value="IlvC"/>
    <property type="match status" value="1"/>
</dbReference>
<comment type="cofactor">
    <cofactor evidence="11">
        <name>Mg(2+)</name>
        <dbReference type="ChEBI" id="CHEBI:18420"/>
    </cofactor>
    <text evidence="11">Binds 2 magnesium ions per subunit.</text>
</comment>
<dbReference type="RefSeq" id="WP_261695733.1">
    <property type="nucleotide sequence ID" value="NZ_CP104694.1"/>
</dbReference>
<dbReference type="SUPFAM" id="SSF48179">
    <property type="entry name" value="6-phosphogluconate dehydrogenase C-terminal domain-like"/>
    <property type="match status" value="1"/>
</dbReference>
<dbReference type="InterPro" id="IPR000506">
    <property type="entry name" value="KARI_C"/>
</dbReference>
<evidence type="ECO:0000256" key="1">
    <source>
        <dbReference type="ARBA" id="ARBA00002172"/>
    </source>
</evidence>
<dbReference type="PANTHER" id="PTHR21371">
    <property type="entry name" value="KETOL-ACID REDUCTOISOMERASE, MITOCHONDRIAL"/>
    <property type="match status" value="1"/>
</dbReference>
<dbReference type="Gene3D" id="6.10.240.10">
    <property type="match status" value="1"/>
</dbReference>
<feature type="binding site" evidence="11 12">
    <location>
        <position position="248"/>
    </location>
    <ligand>
        <name>substrate</name>
    </ligand>
</feature>
<feature type="binding site" evidence="11">
    <location>
        <begin position="21"/>
        <end position="24"/>
    </location>
    <ligand>
        <name>NADP(+)</name>
        <dbReference type="ChEBI" id="CHEBI:58349"/>
    </ligand>
</feature>
<keyword evidence="5 11" id="KW-0028">Amino-acid biosynthesis</keyword>
<evidence type="ECO:0000256" key="10">
    <source>
        <dbReference type="ARBA" id="ARBA00049021"/>
    </source>
</evidence>
<dbReference type="PROSITE" id="PS51850">
    <property type="entry name" value="KARI_N"/>
    <property type="match status" value="1"/>
</dbReference>
<keyword evidence="8 11" id="KW-0560">Oxidoreductase</keyword>
<reference evidence="15" key="1">
    <citation type="submission" date="2022-09" db="EMBL/GenBank/DDBJ databases">
        <title>Tahibacter sp. nov., isolated from a fresh water.</title>
        <authorList>
            <person name="Baek J.H."/>
            <person name="Lee J.K."/>
            <person name="Kim J.M."/>
            <person name="Jeon C.O."/>
        </authorList>
    </citation>
    <scope>NUCLEOTIDE SEQUENCE</scope>
    <source>
        <strain evidence="15">W38</strain>
    </source>
</reference>
<evidence type="ECO:0000313" key="16">
    <source>
        <dbReference type="Proteomes" id="UP001064632"/>
    </source>
</evidence>
<dbReference type="SUPFAM" id="SSF51735">
    <property type="entry name" value="NAD(P)-binding Rossmann-fold domains"/>
    <property type="match status" value="1"/>
</dbReference>
<dbReference type="Pfam" id="PF07991">
    <property type="entry name" value="KARI_N"/>
    <property type="match status" value="1"/>
</dbReference>
<evidence type="ECO:0000256" key="5">
    <source>
        <dbReference type="ARBA" id="ARBA00022605"/>
    </source>
</evidence>
<dbReference type="NCBIfam" id="TIGR00465">
    <property type="entry name" value="ilvC"/>
    <property type="match status" value="1"/>
</dbReference>
<dbReference type="InterPro" id="IPR036291">
    <property type="entry name" value="NAD(P)-bd_dom_sf"/>
</dbReference>
<feature type="binding site" evidence="11 12">
    <location>
        <position position="223"/>
    </location>
    <ligand>
        <name>Mg(2+)</name>
        <dbReference type="ChEBI" id="CHEBI:18420"/>
        <label>2</label>
    </ligand>
</feature>
<feature type="binding site" evidence="11">
    <location>
        <position position="49"/>
    </location>
    <ligand>
        <name>NADP(+)</name>
        <dbReference type="ChEBI" id="CHEBI:58349"/>
    </ligand>
</feature>
<dbReference type="Pfam" id="PF01450">
    <property type="entry name" value="KARI_C"/>
    <property type="match status" value="1"/>
</dbReference>
<feature type="binding site" evidence="11 12">
    <location>
        <position position="187"/>
    </location>
    <ligand>
        <name>Mg(2+)</name>
        <dbReference type="ChEBI" id="CHEBI:18420"/>
        <label>1</label>
    </ligand>
</feature>
<dbReference type="InterPro" id="IPR014359">
    <property type="entry name" value="KARI_prok"/>
</dbReference>
<dbReference type="PROSITE" id="PS51851">
    <property type="entry name" value="KARI_C"/>
    <property type="match status" value="1"/>
</dbReference>
<feature type="active site" evidence="11">
    <location>
        <position position="104"/>
    </location>
</feature>
<evidence type="ECO:0000313" key="15">
    <source>
        <dbReference type="EMBL" id="UXI68774.1"/>
    </source>
</evidence>
<dbReference type="Gene3D" id="3.40.50.720">
    <property type="entry name" value="NAD(P)-binding Rossmann-like Domain"/>
    <property type="match status" value="1"/>
</dbReference>
<comment type="catalytic activity">
    <reaction evidence="10 11">
        <text>(2R)-2,3-dihydroxy-3-methylbutanoate + NADP(+) = (2S)-2-acetolactate + NADPH + H(+)</text>
        <dbReference type="Rhea" id="RHEA:22068"/>
        <dbReference type="ChEBI" id="CHEBI:15378"/>
        <dbReference type="ChEBI" id="CHEBI:49072"/>
        <dbReference type="ChEBI" id="CHEBI:57783"/>
        <dbReference type="ChEBI" id="CHEBI:58349"/>
        <dbReference type="ChEBI" id="CHEBI:58476"/>
        <dbReference type="EC" id="1.1.1.86"/>
    </reaction>
</comment>
<evidence type="ECO:0000256" key="3">
    <source>
        <dbReference type="ARBA" id="ARBA00004885"/>
    </source>
</evidence>
<evidence type="ECO:0000256" key="8">
    <source>
        <dbReference type="ARBA" id="ARBA00023002"/>
    </source>
</evidence>
<gene>
    <name evidence="11 15" type="primary">ilvC</name>
    <name evidence="15" type="ORF">N4264_03725</name>
</gene>
<dbReference type="NCBIfam" id="NF004017">
    <property type="entry name" value="PRK05479.1"/>
    <property type="match status" value="1"/>
</dbReference>
<feature type="binding site" evidence="11">
    <location>
        <position position="130"/>
    </location>
    <ligand>
        <name>NADP(+)</name>
        <dbReference type="ChEBI" id="CHEBI:58349"/>
    </ligand>
</feature>
<feature type="domain" description="KARI C-terminal knotted" evidence="14">
    <location>
        <begin position="179"/>
        <end position="324"/>
    </location>
</feature>
<comment type="similarity">
    <text evidence="4 11 12">Belongs to the ketol-acid reductoisomerase family.</text>
</comment>
<sequence>MTATVPTTAALQTARVAVLGYGSQGRAHALNLKDSGLDVVVGVRRNGPSWEKARADGLKVAEPAEAVKEADLVAVLTPDMVQPALYRDAIEQNLKPNAALLFAHGFNVHFGQIAPRKDIDVILVAPKGPGALVRREYEKGHGVPCIYAVHQDASGKARDKVLAYAAGIGGARAMLIETNFGEETETDLFGEQAVLCGGATELVLAGFETLVEAGYQPEIAYYEVLHELKLIVDLLHEGGLAKMHQYVSETAQYGDLTRGPRVVDAGTKARMKEILDEIRDGRFAKEWVGEYQAGNGNYRSLKQKDLAHPIEQVGASLRSRMPWLNPATPAVTTVPAPAADAPLKRSA</sequence>
<dbReference type="InterPro" id="IPR013116">
    <property type="entry name" value="KARI_N"/>
</dbReference>
<protein>
    <recommendedName>
        <fullName evidence="11">Ketol-acid reductoisomerase (NADP(+))</fullName>
        <shortName evidence="11">KARI</shortName>
        <ecNumber evidence="11">1.1.1.86</ecNumber>
    </recommendedName>
    <alternativeName>
        <fullName evidence="11">Acetohydroxy-acid isomeroreductase</fullName>
        <shortName evidence="11">AHIR</shortName>
    </alternativeName>
    <alternativeName>
        <fullName evidence="11">Alpha-keto-beta-hydroxylacyl reductoisomerase</fullName>
    </alternativeName>
</protein>
<comment type="pathway">
    <text evidence="3 11">Amino-acid biosynthesis; L-isoleucine biosynthesis; L-isoleucine from 2-oxobutanoate: step 2/4.</text>
</comment>
<comment type="function">
    <text evidence="1 11">Involved in the biosynthesis of branched-chain amino acids (BCAA). Catalyzes an alkyl-migration followed by a ketol-acid reduction of (S)-2-acetolactate (S2AL) to yield (R)-2,3-dihydroxy-isovalerate. In the isomerase reaction, S2AL is rearranged via a Mg-dependent methyl migration to produce 3-hydroxy-3-methyl-2-ketobutyrate (HMKB). In the reductase reaction, this 2-ketoacid undergoes a metal-dependent reduction by NADPH to yield (R)-2,3-dihydroxy-isovalerate.</text>
</comment>
<dbReference type="Proteomes" id="UP001064632">
    <property type="component" value="Chromosome"/>
</dbReference>
<dbReference type="EC" id="1.1.1.86" evidence="11"/>
<proteinExistence type="inferred from homology"/>